<keyword evidence="1" id="KW-0520">NAD</keyword>
<reference evidence="5" key="1">
    <citation type="submission" date="2021-01" db="EMBL/GenBank/DDBJ databases">
        <authorList>
            <person name="Corre E."/>
            <person name="Pelletier E."/>
            <person name="Niang G."/>
            <person name="Scheremetjew M."/>
            <person name="Finn R."/>
            <person name="Kale V."/>
            <person name="Holt S."/>
            <person name="Cochrane G."/>
            <person name="Meng A."/>
            <person name="Brown T."/>
            <person name="Cohen L."/>
        </authorList>
    </citation>
    <scope>NUCLEOTIDE SEQUENCE</scope>
    <source>
        <strain evidence="5">GSO104</strain>
    </source>
</reference>
<keyword evidence="2" id="KW-0472">Membrane</keyword>
<feature type="transmembrane region" description="Helical" evidence="2">
    <location>
        <begin position="103"/>
        <end position="127"/>
    </location>
</feature>
<dbReference type="GO" id="GO:0005634">
    <property type="term" value="C:nucleus"/>
    <property type="evidence" value="ECO:0007669"/>
    <property type="project" value="TreeGrafter"/>
</dbReference>
<organism evidence="5">
    <name type="scientific">Ditylum brightwellii</name>
    <dbReference type="NCBI Taxonomy" id="49249"/>
    <lineage>
        <taxon>Eukaryota</taxon>
        <taxon>Sar</taxon>
        <taxon>Stramenopiles</taxon>
        <taxon>Ochrophyta</taxon>
        <taxon>Bacillariophyta</taxon>
        <taxon>Mediophyceae</taxon>
        <taxon>Lithodesmiophycidae</taxon>
        <taxon>Lithodesmiales</taxon>
        <taxon>Lithodesmiaceae</taxon>
        <taxon>Ditylum</taxon>
    </lineage>
</organism>
<feature type="domain" description="PARP catalytic" evidence="4">
    <location>
        <begin position="270"/>
        <end position="487"/>
    </location>
</feature>
<feature type="signal peptide" evidence="3">
    <location>
        <begin position="1"/>
        <end position="26"/>
    </location>
</feature>
<evidence type="ECO:0000256" key="2">
    <source>
        <dbReference type="SAM" id="Phobius"/>
    </source>
</evidence>
<gene>
    <name evidence="5" type="ORF">DBRI00130_LOCUS23327</name>
</gene>
<name>A0A7S4VPF3_9STRA</name>
<feature type="transmembrane region" description="Helical" evidence="2">
    <location>
        <begin position="139"/>
        <end position="157"/>
    </location>
</feature>
<dbReference type="PANTHER" id="PTHR45740">
    <property type="entry name" value="POLY [ADP-RIBOSE] POLYMERASE"/>
    <property type="match status" value="1"/>
</dbReference>
<keyword evidence="2" id="KW-1133">Transmembrane helix</keyword>
<evidence type="ECO:0000256" key="1">
    <source>
        <dbReference type="RuleBase" id="RU362114"/>
    </source>
</evidence>
<dbReference type="EC" id="2.4.2.-" evidence="1"/>
<feature type="transmembrane region" description="Helical" evidence="2">
    <location>
        <begin position="189"/>
        <end position="207"/>
    </location>
</feature>
<dbReference type="Pfam" id="PF00644">
    <property type="entry name" value="PARP"/>
    <property type="match status" value="1"/>
</dbReference>
<evidence type="ECO:0000256" key="3">
    <source>
        <dbReference type="SAM" id="SignalP"/>
    </source>
</evidence>
<dbReference type="GO" id="GO:0003950">
    <property type="term" value="F:NAD+ poly-ADP-ribosyltransferase activity"/>
    <property type="evidence" value="ECO:0007669"/>
    <property type="project" value="UniProtKB-UniRule"/>
</dbReference>
<keyword evidence="1" id="KW-0328">Glycosyltransferase</keyword>
<dbReference type="InterPro" id="IPR012317">
    <property type="entry name" value="Poly(ADP-ribose)pol_cat_dom"/>
</dbReference>
<evidence type="ECO:0000259" key="4">
    <source>
        <dbReference type="PROSITE" id="PS51059"/>
    </source>
</evidence>
<accession>A0A7S4VPF3</accession>
<dbReference type="InterPro" id="IPR051712">
    <property type="entry name" value="ARTD-AVP"/>
</dbReference>
<dbReference type="PROSITE" id="PS51059">
    <property type="entry name" value="PARP_CATALYTIC"/>
    <property type="match status" value="1"/>
</dbReference>
<feature type="transmembrane region" description="Helical" evidence="2">
    <location>
        <begin position="164"/>
        <end position="183"/>
    </location>
</feature>
<keyword evidence="3" id="KW-0732">Signal</keyword>
<dbReference type="SUPFAM" id="SSF56399">
    <property type="entry name" value="ADP-ribosylation"/>
    <property type="match status" value="1"/>
</dbReference>
<feature type="transmembrane region" description="Helical" evidence="2">
    <location>
        <begin position="254"/>
        <end position="272"/>
    </location>
</feature>
<feature type="chain" id="PRO_5031395491" description="Poly [ADP-ribose] polymerase" evidence="3">
    <location>
        <begin position="27"/>
        <end position="487"/>
    </location>
</feature>
<feature type="transmembrane region" description="Helical" evidence="2">
    <location>
        <begin position="219"/>
        <end position="242"/>
    </location>
</feature>
<dbReference type="GO" id="GO:1990404">
    <property type="term" value="F:NAD+-protein mono-ADP-ribosyltransferase activity"/>
    <property type="evidence" value="ECO:0007669"/>
    <property type="project" value="TreeGrafter"/>
</dbReference>
<dbReference type="PANTHER" id="PTHR45740:SF2">
    <property type="entry name" value="POLY [ADP-RIBOSE] POLYMERASE"/>
    <property type="match status" value="1"/>
</dbReference>
<dbReference type="Gene3D" id="3.90.228.10">
    <property type="match status" value="1"/>
</dbReference>
<protein>
    <recommendedName>
        <fullName evidence="1">Poly [ADP-ribose] polymerase</fullName>
        <shortName evidence="1">PARP</shortName>
        <ecNumber evidence="1">2.4.2.-</ecNumber>
    </recommendedName>
</protein>
<proteinExistence type="predicted"/>
<keyword evidence="2" id="KW-0812">Transmembrane</keyword>
<sequence>MATPKFLHCCFTIICISCATPMSASGFSAEMTSQDALRRQISSLIPSNNSDYSTRLSERKESRINQTKSYDARLICDNNGMNIATGAGNLTISHRFRTKCRHLYYKGASSFLQWTIIAAWLFTILTISKQFESLNSLQWIAFLQVVTFFATLLLCIFSEGLLRALVLIFLMALNIQQWVASALSLSMRIFSPLQVVTFFATPLLFIFSDGLLLRMLALLFLMALNIIAATTSIAAIILGTLVKKVICNSLPFDEWPLMALLFLSLIASWINGRILDQPIYWRNVETEPASQEELKAIRDLVKRRTRYNMKVLDAYKVHSPSQEKHFQNYQKLLHSKNHPSEPTQLFHGTSFYSARNIVANGFKIGCGGMYGGGIYFAKTPRKSMNFCSARSGNKRVMLLCDVLMGNSRIIKTAKNDLDPKKDLSMKKYRLAHWGPVFYLESTMRSYDSVSAIPSVLFPFLSVQTPEFVVYKRDQIIPRYVLVVEPPR</sequence>
<dbReference type="AlphaFoldDB" id="A0A7S4VPF3"/>
<evidence type="ECO:0000313" key="5">
    <source>
        <dbReference type="EMBL" id="CAE4623247.1"/>
    </source>
</evidence>
<keyword evidence="1" id="KW-0808">Transferase</keyword>
<dbReference type="EMBL" id="HBNS01029647">
    <property type="protein sequence ID" value="CAE4623247.1"/>
    <property type="molecule type" value="Transcribed_RNA"/>
</dbReference>